<dbReference type="Proteomes" id="UP001597041">
    <property type="component" value="Unassembled WGS sequence"/>
</dbReference>
<dbReference type="Pfam" id="PF03358">
    <property type="entry name" value="FMN_red"/>
    <property type="match status" value="1"/>
</dbReference>
<dbReference type="EC" id="1.-.-.-" evidence="5"/>
<dbReference type="SUPFAM" id="SSF52218">
    <property type="entry name" value="Flavoproteins"/>
    <property type="match status" value="1"/>
</dbReference>
<keyword evidence="3 5" id="KW-0560">Oxidoreductase</keyword>
<reference evidence="6" key="1">
    <citation type="journal article" date="2019" name="Int. J. Syst. Evol. Microbiol.">
        <title>The Global Catalogue of Microorganisms (GCM) 10K type strain sequencing project: providing services to taxonomists for standard genome sequencing and annotation.</title>
        <authorList>
            <consortium name="The Broad Institute Genomics Platform"/>
            <consortium name="The Broad Institute Genome Sequencing Center for Infectious Disease"/>
            <person name="Wu L."/>
            <person name="Ma J."/>
        </authorList>
    </citation>
    <scope>NUCLEOTIDE SEQUENCE [LARGE SCALE GENOMIC DNA]</scope>
    <source>
        <strain evidence="6">CCUG 56608</strain>
    </source>
</reference>
<organism evidence="5 6">
    <name type="scientific">Oceanobacillus locisalsi</name>
    <dbReference type="NCBI Taxonomy" id="546107"/>
    <lineage>
        <taxon>Bacteria</taxon>
        <taxon>Bacillati</taxon>
        <taxon>Bacillota</taxon>
        <taxon>Bacilli</taxon>
        <taxon>Bacillales</taxon>
        <taxon>Bacillaceae</taxon>
        <taxon>Oceanobacillus</taxon>
    </lineage>
</organism>
<evidence type="ECO:0000313" key="6">
    <source>
        <dbReference type="Proteomes" id="UP001597041"/>
    </source>
</evidence>
<dbReference type="InterPro" id="IPR005025">
    <property type="entry name" value="FMN_Rdtase-like_dom"/>
</dbReference>
<dbReference type="InterPro" id="IPR051814">
    <property type="entry name" value="NAD(P)H-dep_FMN_reductase"/>
</dbReference>
<dbReference type="Gene3D" id="3.40.50.360">
    <property type="match status" value="1"/>
</dbReference>
<proteinExistence type="predicted"/>
<feature type="domain" description="NADPH-dependent FMN reductase-like" evidence="4">
    <location>
        <begin position="1"/>
        <end position="144"/>
    </location>
</feature>
<evidence type="ECO:0000259" key="4">
    <source>
        <dbReference type="Pfam" id="PF03358"/>
    </source>
</evidence>
<comment type="caution">
    <text evidence="5">The sequence shown here is derived from an EMBL/GenBank/DDBJ whole genome shotgun (WGS) entry which is preliminary data.</text>
</comment>
<gene>
    <name evidence="5" type="ORF">ACFQ19_14395</name>
</gene>
<accession>A0ABW3NHK5</accession>
<evidence type="ECO:0000256" key="3">
    <source>
        <dbReference type="ARBA" id="ARBA00023002"/>
    </source>
</evidence>
<keyword evidence="1" id="KW-0285">Flavoprotein</keyword>
<evidence type="ECO:0000256" key="2">
    <source>
        <dbReference type="ARBA" id="ARBA00022643"/>
    </source>
</evidence>
<dbReference type="PANTHER" id="PTHR43408:SF2">
    <property type="entry name" value="FMN REDUCTASE (NADPH)"/>
    <property type="match status" value="1"/>
</dbReference>
<dbReference type="RefSeq" id="WP_379593233.1">
    <property type="nucleotide sequence ID" value="NZ_JBHTKK010000019.1"/>
</dbReference>
<protein>
    <submittedName>
        <fullName evidence="5">NADPH-dependent FMN reductase</fullName>
        <ecNumber evidence="5">1.-.-.-</ecNumber>
    </submittedName>
</protein>
<evidence type="ECO:0000313" key="5">
    <source>
        <dbReference type="EMBL" id="MFD1067197.1"/>
    </source>
</evidence>
<keyword evidence="2" id="KW-0288">FMN</keyword>
<dbReference type="PANTHER" id="PTHR43408">
    <property type="entry name" value="FMN REDUCTASE (NADPH)"/>
    <property type="match status" value="1"/>
</dbReference>
<evidence type="ECO:0000256" key="1">
    <source>
        <dbReference type="ARBA" id="ARBA00022630"/>
    </source>
</evidence>
<dbReference type="GO" id="GO:0016491">
    <property type="term" value="F:oxidoreductase activity"/>
    <property type="evidence" value="ECO:0007669"/>
    <property type="project" value="UniProtKB-KW"/>
</dbReference>
<sequence>MKLVGISGAPAGDKTAIAVNHVLVNAKRANPSLKTELVDIRDYEIDFFNGAPLADYNEDTWDIVKKITSADFLVFGTPIYQASIPGSLKNLLDHLPEFAFKRKVTGMIATGWSDRHFLVMEYHLRSILSYFKGLVPTGNVFVHNSAFNMDGDEIKDERVLDRIQALAEEMVSLQEGMKNW</sequence>
<keyword evidence="6" id="KW-1185">Reference proteome</keyword>
<dbReference type="InterPro" id="IPR029039">
    <property type="entry name" value="Flavoprotein-like_sf"/>
</dbReference>
<name>A0ABW3NHK5_9BACI</name>
<dbReference type="EMBL" id="JBHTKK010000019">
    <property type="protein sequence ID" value="MFD1067197.1"/>
    <property type="molecule type" value="Genomic_DNA"/>
</dbReference>